<dbReference type="GO" id="GO:1990077">
    <property type="term" value="C:primosome complex"/>
    <property type="evidence" value="ECO:0007669"/>
    <property type="project" value="UniProtKB-UniRule"/>
</dbReference>
<evidence type="ECO:0000256" key="2">
    <source>
        <dbReference type="ARBA" id="ARBA00022515"/>
    </source>
</evidence>
<comment type="similarity">
    <text evidence="1 12">Belongs to the helicase family. DnaB subfamily.</text>
</comment>
<sequence>MADLNFAGSYDGLHLPYSPEAEQAVLGAIILESNTFDKVVDILKSPDYFYVSLHKLIFAQMQEMVGLGLNIDFVTLLERLKQNKAFDESTGKSYLFDLVDNCPSISNAEEYAKIIAEKYNVRRLITASREIIDDATAGNEDPSVLIDSAEQKIFDIRQGNERHGLERINSVILQTFDRLDALNSETDNSMKPIPTGIGDLDRMITGLNRSDLIILAARPGMGKTSFALNIARNVACKSKKTVAFFSLEMSKEQLASRLLSSEALIGGTKLRTGKLTEEEWSRLIPASDILSKTDLYLDDTPCITIPEMKSRLRRLHNLDLVVIDYLQLMSSGRKIDSRVNEISEITRNLKILAKEMNVPVITLSQLSRAAEKRDDHRPQIADLRDSGSIEQDADIVLFLYREGYYDKEGGEDSAAPTADMNSGECIVAKNRHGETNIVKLHWQGEFMRFTGTDNRDA</sequence>
<dbReference type="SMART" id="SM00382">
    <property type="entry name" value="AAA"/>
    <property type="match status" value="1"/>
</dbReference>
<dbReference type="EC" id="5.6.2.3" evidence="11 12"/>
<evidence type="ECO:0000256" key="1">
    <source>
        <dbReference type="ARBA" id="ARBA00008428"/>
    </source>
</evidence>
<evidence type="ECO:0000256" key="5">
    <source>
        <dbReference type="ARBA" id="ARBA00022801"/>
    </source>
</evidence>
<evidence type="ECO:0000256" key="4">
    <source>
        <dbReference type="ARBA" id="ARBA00022741"/>
    </source>
</evidence>
<keyword evidence="8 12" id="KW-0238">DNA-binding</keyword>
<dbReference type="InterPro" id="IPR007692">
    <property type="entry name" value="DNA_helicase_DnaB"/>
</dbReference>
<dbReference type="GO" id="GO:0016887">
    <property type="term" value="F:ATP hydrolysis activity"/>
    <property type="evidence" value="ECO:0007669"/>
    <property type="project" value="RHEA"/>
</dbReference>
<comment type="caution">
    <text evidence="14">The sequence shown here is derived from an EMBL/GenBank/DDBJ whole genome shotgun (WGS) entry which is preliminary data.</text>
</comment>
<dbReference type="CDD" id="cd00984">
    <property type="entry name" value="DnaB_C"/>
    <property type="match status" value="1"/>
</dbReference>
<evidence type="ECO:0000256" key="3">
    <source>
        <dbReference type="ARBA" id="ARBA00022705"/>
    </source>
</evidence>
<keyword evidence="3 12" id="KW-0235">DNA replication</keyword>
<evidence type="ECO:0000256" key="8">
    <source>
        <dbReference type="ARBA" id="ARBA00023125"/>
    </source>
</evidence>
<dbReference type="PROSITE" id="PS51199">
    <property type="entry name" value="SF4_HELICASE"/>
    <property type="match status" value="1"/>
</dbReference>
<evidence type="ECO:0000313" key="15">
    <source>
        <dbReference type="Proteomes" id="UP000233425"/>
    </source>
</evidence>
<evidence type="ECO:0000256" key="12">
    <source>
        <dbReference type="RuleBase" id="RU362085"/>
    </source>
</evidence>
<dbReference type="AlphaFoldDB" id="A0A2N0UUE7"/>
<keyword evidence="2 12" id="KW-0639">Primosome</keyword>
<dbReference type="Gene3D" id="1.10.860.10">
    <property type="entry name" value="DNAb Helicase, Chain A"/>
    <property type="match status" value="1"/>
</dbReference>
<evidence type="ECO:0000256" key="11">
    <source>
        <dbReference type="NCBIfam" id="TIGR00665"/>
    </source>
</evidence>
<keyword evidence="9" id="KW-0413">Isomerase</keyword>
<dbReference type="Gene3D" id="3.40.50.300">
    <property type="entry name" value="P-loop containing nucleotide triphosphate hydrolases"/>
    <property type="match status" value="1"/>
</dbReference>
<dbReference type="GO" id="GO:0043139">
    <property type="term" value="F:5'-3' DNA helicase activity"/>
    <property type="evidence" value="ECO:0007669"/>
    <property type="project" value="UniProtKB-EC"/>
</dbReference>
<dbReference type="InterPro" id="IPR003593">
    <property type="entry name" value="AAA+_ATPase"/>
</dbReference>
<organism evidence="14 15">
    <name type="scientific">Ruminococcus bromii</name>
    <dbReference type="NCBI Taxonomy" id="40518"/>
    <lineage>
        <taxon>Bacteria</taxon>
        <taxon>Bacillati</taxon>
        <taxon>Bacillota</taxon>
        <taxon>Clostridia</taxon>
        <taxon>Eubacteriales</taxon>
        <taxon>Oscillospiraceae</taxon>
        <taxon>Ruminococcus</taxon>
    </lineage>
</organism>
<evidence type="ECO:0000256" key="7">
    <source>
        <dbReference type="ARBA" id="ARBA00022840"/>
    </source>
</evidence>
<dbReference type="GO" id="GO:0005524">
    <property type="term" value="F:ATP binding"/>
    <property type="evidence" value="ECO:0007669"/>
    <property type="project" value="UniProtKB-UniRule"/>
</dbReference>
<dbReference type="InterPro" id="IPR027417">
    <property type="entry name" value="P-loop_NTPase"/>
</dbReference>
<comment type="catalytic activity">
    <reaction evidence="10 12">
        <text>ATP + H2O = ADP + phosphate + H(+)</text>
        <dbReference type="Rhea" id="RHEA:13065"/>
        <dbReference type="ChEBI" id="CHEBI:15377"/>
        <dbReference type="ChEBI" id="CHEBI:15378"/>
        <dbReference type="ChEBI" id="CHEBI:30616"/>
        <dbReference type="ChEBI" id="CHEBI:43474"/>
        <dbReference type="ChEBI" id="CHEBI:456216"/>
        <dbReference type="EC" id="5.6.2.3"/>
    </reaction>
</comment>
<dbReference type="InterPro" id="IPR036185">
    <property type="entry name" value="DNA_heli_DnaB-like_N_sf"/>
</dbReference>
<dbReference type="NCBIfam" id="TIGR00665">
    <property type="entry name" value="DnaB"/>
    <property type="match status" value="1"/>
</dbReference>
<dbReference type="Proteomes" id="UP000233425">
    <property type="component" value="Unassembled WGS sequence"/>
</dbReference>
<keyword evidence="6 12" id="KW-0347">Helicase</keyword>
<dbReference type="PANTHER" id="PTHR30153">
    <property type="entry name" value="REPLICATIVE DNA HELICASE DNAB"/>
    <property type="match status" value="1"/>
</dbReference>
<keyword evidence="5 12" id="KW-0378">Hydrolase</keyword>
<dbReference type="GO" id="GO:0005829">
    <property type="term" value="C:cytosol"/>
    <property type="evidence" value="ECO:0007669"/>
    <property type="project" value="TreeGrafter"/>
</dbReference>
<feature type="domain" description="SF4 helicase" evidence="13">
    <location>
        <begin position="186"/>
        <end position="456"/>
    </location>
</feature>
<reference evidence="14" key="1">
    <citation type="journal article" date="2018" name="Environ. Microbiol.">
        <title>Sporulation capability and amylosome conservation among diverse human colonic and rumen isolates of the keystone starch-degrader Ruminococcus bromii.</title>
        <authorList>
            <person name="Mukhopadhya I."/>
            <person name="Morais S."/>
            <person name="Laverde-Gomez J."/>
            <person name="Sheridan P.O."/>
            <person name="Walker A.W."/>
            <person name="Kelly W."/>
            <person name="Klieve A.V."/>
            <person name="Ouwerkerk D."/>
            <person name="Duncan S.H."/>
            <person name="Louis P."/>
            <person name="Koropatkin N."/>
            <person name="Cockburn D."/>
            <person name="Kibler R."/>
            <person name="Cooper P.J."/>
            <person name="Sandoval C."/>
            <person name="Crost E."/>
            <person name="Juge N."/>
            <person name="Bayer E.A."/>
            <person name="Flint H.J."/>
        </authorList>
    </citation>
    <scope>NUCLEOTIDE SEQUENCE [LARGE SCALE GENOMIC DNA]</scope>
    <source>
        <strain evidence="14">ATCC 27255</strain>
    </source>
</reference>
<dbReference type="GO" id="GO:0003677">
    <property type="term" value="F:DNA binding"/>
    <property type="evidence" value="ECO:0007669"/>
    <property type="project" value="UniProtKB-UniRule"/>
</dbReference>
<dbReference type="Pfam" id="PF00772">
    <property type="entry name" value="DnaB"/>
    <property type="match status" value="1"/>
</dbReference>
<name>A0A2N0UUE7_9FIRM</name>
<dbReference type="InterPro" id="IPR007694">
    <property type="entry name" value="DNA_helicase_DnaB-like_C"/>
</dbReference>
<keyword evidence="4 12" id="KW-0547">Nucleotide-binding</keyword>
<evidence type="ECO:0000313" key="14">
    <source>
        <dbReference type="EMBL" id="PKD30589.1"/>
    </source>
</evidence>
<dbReference type="InterPro" id="IPR007693">
    <property type="entry name" value="DNA_helicase_DnaB-like_N"/>
</dbReference>
<evidence type="ECO:0000256" key="6">
    <source>
        <dbReference type="ARBA" id="ARBA00022806"/>
    </source>
</evidence>
<protein>
    <recommendedName>
        <fullName evidence="11 12">Replicative DNA helicase</fullName>
        <ecNumber evidence="11 12">5.6.2.3</ecNumber>
    </recommendedName>
</protein>
<comment type="function">
    <text evidence="12">The main replicative DNA helicase, it participates in initiation and elongation during chromosome replication. Travels ahead of the DNA replisome, separating dsDNA into templates for DNA synthesis. A processive ATP-dependent 5'-3' DNA helicase it has DNA-dependent ATPase activity.</text>
</comment>
<dbReference type="SUPFAM" id="SSF48024">
    <property type="entry name" value="N-terminal domain of DnaB helicase"/>
    <property type="match status" value="1"/>
</dbReference>
<dbReference type="EMBL" id="NNSR01000046">
    <property type="protein sequence ID" value="PKD30589.1"/>
    <property type="molecule type" value="Genomic_DNA"/>
</dbReference>
<dbReference type="SUPFAM" id="SSF52540">
    <property type="entry name" value="P-loop containing nucleoside triphosphate hydrolases"/>
    <property type="match status" value="1"/>
</dbReference>
<keyword evidence="15" id="KW-1185">Reference proteome</keyword>
<gene>
    <name evidence="14" type="primary">dnaC_1</name>
    <name evidence="14" type="ORF">RBATCC27255_01036</name>
</gene>
<accession>A0A2N0UUE7</accession>
<keyword evidence="7 12" id="KW-0067">ATP-binding</keyword>
<dbReference type="GO" id="GO:0006269">
    <property type="term" value="P:DNA replication, synthesis of primer"/>
    <property type="evidence" value="ECO:0007669"/>
    <property type="project" value="UniProtKB-UniRule"/>
</dbReference>
<dbReference type="Pfam" id="PF03796">
    <property type="entry name" value="DnaB_C"/>
    <property type="match status" value="1"/>
</dbReference>
<evidence type="ECO:0000259" key="13">
    <source>
        <dbReference type="PROSITE" id="PS51199"/>
    </source>
</evidence>
<dbReference type="PANTHER" id="PTHR30153:SF2">
    <property type="entry name" value="REPLICATIVE DNA HELICASE"/>
    <property type="match status" value="1"/>
</dbReference>
<dbReference type="RefSeq" id="WP_101029049.1">
    <property type="nucleotide sequence ID" value="NZ_CABMMZ010000046.1"/>
</dbReference>
<proteinExistence type="inferred from homology"/>
<evidence type="ECO:0000256" key="9">
    <source>
        <dbReference type="ARBA" id="ARBA00023235"/>
    </source>
</evidence>
<dbReference type="InterPro" id="IPR016136">
    <property type="entry name" value="DNA_helicase_N/primase_C"/>
</dbReference>
<evidence type="ECO:0000256" key="10">
    <source>
        <dbReference type="ARBA" id="ARBA00048954"/>
    </source>
</evidence>